<protein>
    <submittedName>
        <fullName evidence="1">Uncharacterized protein</fullName>
    </submittedName>
</protein>
<gene>
    <name evidence="1" type="ORF">ACFPFM_31945</name>
</gene>
<reference evidence="2" key="1">
    <citation type="journal article" date="2019" name="Int. J. Syst. Evol. Microbiol.">
        <title>The Global Catalogue of Microorganisms (GCM) 10K type strain sequencing project: providing services to taxonomists for standard genome sequencing and annotation.</title>
        <authorList>
            <consortium name="The Broad Institute Genomics Platform"/>
            <consortium name="The Broad Institute Genome Sequencing Center for Infectious Disease"/>
            <person name="Wu L."/>
            <person name="Ma J."/>
        </authorList>
    </citation>
    <scope>NUCLEOTIDE SEQUENCE [LARGE SCALE GENOMIC DNA]</scope>
    <source>
        <strain evidence="2">KCTC 12848</strain>
    </source>
</reference>
<dbReference type="RefSeq" id="WP_344037806.1">
    <property type="nucleotide sequence ID" value="NZ_BAAAKE010000008.1"/>
</dbReference>
<organism evidence="1 2">
    <name type="scientific">Saccharothrix xinjiangensis</name>
    <dbReference type="NCBI Taxonomy" id="204798"/>
    <lineage>
        <taxon>Bacteria</taxon>
        <taxon>Bacillati</taxon>
        <taxon>Actinomycetota</taxon>
        <taxon>Actinomycetes</taxon>
        <taxon>Pseudonocardiales</taxon>
        <taxon>Pseudonocardiaceae</taxon>
        <taxon>Saccharothrix</taxon>
    </lineage>
</organism>
<dbReference type="Proteomes" id="UP001595833">
    <property type="component" value="Unassembled WGS sequence"/>
</dbReference>
<evidence type="ECO:0000313" key="2">
    <source>
        <dbReference type="Proteomes" id="UP001595833"/>
    </source>
</evidence>
<keyword evidence="2" id="KW-1185">Reference proteome</keyword>
<accession>A0ABV9YAF8</accession>
<name>A0ABV9YAF8_9PSEU</name>
<comment type="caution">
    <text evidence="1">The sequence shown here is derived from an EMBL/GenBank/DDBJ whole genome shotgun (WGS) entry which is preliminary data.</text>
</comment>
<proteinExistence type="predicted"/>
<sequence length="176" mass="19455">MEPISITLAGAIAGPAFAFLFGRLTRLLDNRVSKADANALELEAEEIETPEVVQGVLQPLRVDEDQLERRLDELEELAGRLGVYDRNPDRIQSEDDKLLENMGRLRNHLECIYGQRITFVGERRPISGSRVDQSVDVVEGDMTGIDGKSVRGAHVTQRSQHIPAGGKVIGIRADEV</sequence>
<dbReference type="EMBL" id="JBHSJB010000031">
    <property type="protein sequence ID" value="MFC5058349.1"/>
    <property type="molecule type" value="Genomic_DNA"/>
</dbReference>
<evidence type="ECO:0000313" key="1">
    <source>
        <dbReference type="EMBL" id="MFC5058349.1"/>
    </source>
</evidence>